<sequence>MEARSEEIGVGDDCDFTIAEKMKPNIDKDTRADQSYLCDNITATQKSFNSHRRQKHGIVRNTLICSVDSCTKSPLANALKMYLKSMHCVNEEIEKSSFESKDEFMTQKEDLQKKPNSIHIACCFTKSSSPVTISCAWNFLENSCG</sequence>
<name>A0A914XTU0_9BILA</name>
<evidence type="ECO:0000313" key="1">
    <source>
        <dbReference type="Proteomes" id="UP000887566"/>
    </source>
</evidence>
<organism evidence="1 2">
    <name type="scientific">Plectus sambesii</name>
    <dbReference type="NCBI Taxonomy" id="2011161"/>
    <lineage>
        <taxon>Eukaryota</taxon>
        <taxon>Metazoa</taxon>
        <taxon>Ecdysozoa</taxon>
        <taxon>Nematoda</taxon>
        <taxon>Chromadorea</taxon>
        <taxon>Plectida</taxon>
        <taxon>Plectina</taxon>
        <taxon>Plectoidea</taxon>
        <taxon>Plectidae</taxon>
        <taxon>Plectus</taxon>
    </lineage>
</organism>
<protein>
    <submittedName>
        <fullName evidence="2">Uncharacterized protein</fullName>
    </submittedName>
</protein>
<reference evidence="2" key="1">
    <citation type="submission" date="2022-11" db="UniProtKB">
        <authorList>
            <consortium name="WormBaseParasite"/>
        </authorList>
    </citation>
    <scope>IDENTIFICATION</scope>
</reference>
<dbReference type="WBParaSite" id="PSAMB.scaffold959size38105.g10098.t1">
    <property type="protein sequence ID" value="PSAMB.scaffold959size38105.g10098.t1"/>
    <property type="gene ID" value="PSAMB.scaffold959size38105.g10098"/>
</dbReference>
<evidence type="ECO:0000313" key="2">
    <source>
        <dbReference type="WBParaSite" id="PSAMB.scaffold959size38105.g10098.t1"/>
    </source>
</evidence>
<dbReference type="Proteomes" id="UP000887566">
    <property type="component" value="Unplaced"/>
</dbReference>
<dbReference type="AlphaFoldDB" id="A0A914XTU0"/>
<accession>A0A914XTU0</accession>
<proteinExistence type="predicted"/>
<keyword evidence="1" id="KW-1185">Reference proteome</keyword>